<dbReference type="Gene3D" id="3.40.630.30">
    <property type="match status" value="1"/>
</dbReference>
<dbReference type="Proteomes" id="UP000829542">
    <property type="component" value="Chromosome"/>
</dbReference>
<reference evidence="2 3" key="1">
    <citation type="submission" date="2022-03" db="EMBL/GenBank/DDBJ databases">
        <title>Ignatzschineria rhizosphaerae HR5S32.</title>
        <authorList>
            <person name="Sun J.Q."/>
            <person name="Feng J.Y."/>
        </authorList>
    </citation>
    <scope>NUCLEOTIDE SEQUENCE [LARGE SCALE GENOMIC DNA]</scope>
    <source>
        <strain evidence="2 3">HR5S32</strain>
    </source>
</reference>
<dbReference type="InterPro" id="IPR016181">
    <property type="entry name" value="Acyl_CoA_acyltransferase"/>
</dbReference>
<evidence type="ECO:0000313" key="2">
    <source>
        <dbReference type="EMBL" id="UNM95098.1"/>
    </source>
</evidence>
<feature type="domain" description="N-acetyltransferase" evidence="1">
    <location>
        <begin position="1"/>
        <end position="120"/>
    </location>
</feature>
<evidence type="ECO:0000313" key="3">
    <source>
        <dbReference type="Proteomes" id="UP000829542"/>
    </source>
</evidence>
<dbReference type="InterPro" id="IPR000182">
    <property type="entry name" value="GNAT_dom"/>
</dbReference>
<evidence type="ECO:0000259" key="1">
    <source>
        <dbReference type="PROSITE" id="PS51186"/>
    </source>
</evidence>
<organism evidence="2 3">
    <name type="scientific">Ignatzschineria rhizosphaerae</name>
    <dbReference type="NCBI Taxonomy" id="2923279"/>
    <lineage>
        <taxon>Bacteria</taxon>
        <taxon>Pseudomonadati</taxon>
        <taxon>Pseudomonadota</taxon>
        <taxon>Gammaproteobacteria</taxon>
        <taxon>Cardiobacteriales</taxon>
        <taxon>Ignatzschineriaceae</taxon>
        <taxon>Ignatzschineria</taxon>
    </lineage>
</organism>
<keyword evidence="3" id="KW-1185">Reference proteome</keyword>
<dbReference type="Pfam" id="PF00583">
    <property type="entry name" value="Acetyltransf_1"/>
    <property type="match status" value="1"/>
</dbReference>
<dbReference type="EMBL" id="CP093379">
    <property type="protein sequence ID" value="UNM95098.1"/>
    <property type="molecule type" value="Genomic_DNA"/>
</dbReference>
<accession>A0ABY3WWW3</accession>
<protein>
    <submittedName>
        <fullName evidence="2">GNAT family N-acetyltransferase</fullName>
    </submittedName>
</protein>
<name>A0ABY3WWW3_9GAMM</name>
<dbReference type="PROSITE" id="PS51186">
    <property type="entry name" value="GNAT"/>
    <property type="match status" value="1"/>
</dbReference>
<proteinExistence type="predicted"/>
<dbReference type="SUPFAM" id="SSF55729">
    <property type="entry name" value="Acyl-CoA N-acyltransferases (Nat)"/>
    <property type="match status" value="1"/>
</dbReference>
<sequence length="120" mass="13780">MLVEEEIALFFQRLQALNTFRGFVLVDIITQKIVGASLGFIRPWYGGEQYHLDSLYIDVAYQNQKLGSYFLTTIKALLQESGVPAIFLDTEKGTDAEFFYQKNGFTPLTESVNYVYMLEK</sequence>
<dbReference type="RefSeq" id="WP_242147018.1">
    <property type="nucleotide sequence ID" value="NZ_CP093379.1"/>
</dbReference>
<dbReference type="CDD" id="cd04301">
    <property type="entry name" value="NAT_SF"/>
    <property type="match status" value="1"/>
</dbReference>
<gene>
    <name evidence="2" type="ORF">MMG00_07570</name>
</gene>